<feature type="transmembrane region" description="Helical" evidence="1">
    <location>
        <begin position="93"/>
        <end position="120"/>
    </location>
</feature>
<dbReference type="Gene3D" id="3.20.20.450">
    <property type="entry name" value="EAL domain"/>
    <property type="match status" value="1"/>
</dbReference>
<evidence type="ECO:0000259" key="3">
    <source>
        <dbReference type="PROSITE" id="PS50887"/>
    </source>
</evidence>
<dbReference type="RefSeq" id="WP_343815782.1">
    <property type="nucleotide sequence ID" value="NZ_BAAAFA010000003.1"/>
</dbReference>
<dbReference type="Gene3D" id="3.30.70.270">
    <property type="match status" value="1"/>
</dbReference>
<dbReference type="Pfam" id="PF00563">
    <property type="entry name" value="EAL"/>
    <property type="match status" value="1"/>
</dbReference>
<dbReference type="PROSITE" id="PS50883">
    <property type="entry name" value="EAL"/>
    <property type="match status" value="1"/>
</dbReference>
<reference evidence="4 5" key="1">
    <citation type="journal article" date="2019" name="Int. J. Syst. Evol. Microbiol.">
        <title>The Global Catalogue of Microorganisms (GCM) 10K type strain sequencing project: providing services to taxonomists for standard genome sequencing and annotation.</title>
        <authorList>
            <consortium name="The Broad Institute Genomics Platform"/>
            <consortium name="The Broad Institute Genome Sequencing Center for Infectious Disease"/>
            <person name="Wu L."/>
            <person name="Ma J."/>
        </authorList>
    </citation>
    <scope>NUCLEOTIDE SEQUENCE [LARGE SCALE GENOMIC DNA]</scope>
    <source>
        <strain evidence="4 5">JCM 15608</strain>
    </source>
</reference>
<dbReference type="SMART" id="SM00267">
    <property type="entry name" value="GGDEF"/>
    <property type="match status" value="1"/>
</dbReference>
<dbReference type="InterPro" id="IPR029787">
    <property type="entry name" value="Nucleotide_cyclase"/>
</dbReference>
<keyword evidence="1" id="KW-0472">Membrane</keyword>
<feature type="transmembrane region" description="Helical" evidence="1">
    <location>
        <begin position="34"/>
        <end position="53"/>
    </location>
</feature>
<dbReference type="EMBL" id="BAAAFA010000003">
    <property type="protein sequence ID" value="GAA0814037.1"/>
    <property type="molecule type" value="Genomic_DNA"/>
</dbReference>
<sequence length="596" mass="67465">MNKNQDGFNFLLAGIFLLLLGIVYSTFLALHHEFAPVVTYSVACVLLLAAYFSKYLNIGYDIRQASSLVAFVIIVVSGIVFPNDLESIEEMYLLIPLIFLFVLPGSMWPIFIAFGLLSAYLPSMADHELSDLIEDGLELIVISSFATIMTYFQQKSLKQMEHFKLDSYTDYLTGLFNRKKFMEYMTIFQQRHKKNEQSGFALLTFDLDDFKKINDQLGHLAGDQVLRQMAIRLDKISHGNAIAFRTGGDEFAFILSSDDKNTLSQQSQLLAQQLIAFSEQAYRVSTKKFFVSSSIGIALYPQDAVEIETLYSNADLAMYKSKEKGRNCYSFYDTRIMEAATRRYELEDALKTAIVNNELFLLYQPKVCLSTGRVHSAEALIRWEHPKYGLISPMEFIPIAEASLAIIPIGQWVLEQVCLQSARWQAYPHLTSIAANVSSVQLTDSNFINVVKSALANANCAGERLEIEQTESWFMDDPDNNVKILSEIKKLGVQLSLDDFGTAYSSLSQLGRLPLDILKIDKSFIDDCVHNDRDHMIVRTIIQLGHNLGMKIVAEGVEYEAQRELLELEGCEFYQGYLYAKPVTAQEFEALLVAEY</sequence>
<dbReference type="Proteomes" id="UP001500021">
    <property type="component" value="Unassembled WGS sequence"/>
</dbReference>
<evidence type="ECO:0000313" key="4">
    <source>
        <dbReference type="EMBL" id="GAA0814037.1"/>
    </source>
</evidence>
<dbReference type="SUPFAM" id="SSF55073">
    <property type="entry name" value="Nucleotide cyclase"/>
    <property type="match status" value="1"/>
</dbReference>
<evidence type="ECO:0000313" key="5">
    <source>
        <dbReference type="Proteomes" id="UP001500021"/>
    </source>
</evidence>
<proteinExistence type="predicted"/>
<keyword evidence="1" id="KW-0812">Transmembrane</keyword>
<feature type="transmembrane region" description="Helical" evidence="1">
    <location>
        <begin position="7"/>
        <end position="28"/>
    </location>
</feature>
<dbReference type="InterPro" id="IPR001633">
    <property type="entry name" value="EAL_dom"/>
</dbReference>
<feature type="domain" description="GGDEF" evidence="3">
    <location>
        <begin position="198"/>
        <end position="334"/>
    </location>
</feature>
<dbReference type="PANTHER" id="PTHR44757">
    <property type="entry name" value="DIGUANYLATE CYCLASE DGCP"/>
    <property type="match status" value="1"/>
</dbReference>
<feature type="transmembrane region" description="Helical" evidence="1">
    <location>
        <begin position="132"/>
        <end position="152"/>
    </location>
</feature>
<dbReference type="InterPro" id="IPR000160">
    <property type="entry name" value="GGDEF_dom"/>
</dbReference>
<dbReference type="PROSITE" id="PS50887">
    <property type="entry name" value="GGDEF"/>
    <property type="match status" value="1"/>
</dbReference>
<feature type="domain" description="EAL" evidence="2">
    <location>
        <begin position="343"/>
        <end position="596"/>
    </location>
</feature>
<keyword evidence="1" id="KW-1133">Transmembrane helix</keyword>
<evidence type="ECO:0000256" key="1">
    <source>
        <dbReference type="SAM" id="Phobius"/>
    </source>
</evidence>
<evidence type="ECO:0000259" key="2">
    <source>
        <dbReference type="PROSITE" id="PS50883"/>
    </source>
</evidence>
<protein>
    <submittedName>
        <fullName evidence="4">Uncharacterized protein</fullName>
    </submittedName>
</protein>
<comment type="caution">
    <text evidence="4">The sequence shown here is derived from an EMBL/GenBank/DDBJ whole genome shotgun (WGS) entry which is preliminary data.</text>
</comment>
<dbReference type="PANTHER" id="PTHR44757:SF2">
    <property type="entry name" value="BIOFILM ARCHITECTURE MAINTENANCE PROTEIN MBAA"/>
    <property type="match status" value="1"/>
</dbReference>
<accession>A0ABN1L5C5</accession>
<dbReference type="Pfam" id="PF00990">
    <property type="entry name" value="GGDEF"/>
    <property type="match status" value="1"/>
</dbReference>
<name>A0ABN1L5C5_9GAMM</name>
<dbReference type="InterPro" id="IPR043128">
    <property type="entry name" value="Rev_trsase/Diguanyl_cyclase"/>
</dbReference>
<keyword evidence="5" id="KW-1185">Reference proteome</keyword>
<gene>
    <name evidence="4" type="ORF">GCM10009111_10280</name>
</gene>
<dbReference type="SMART" id="SM00052">
    <property type="entry name" value="EAL"/>
    <property type="match status" value="1"/>
</dbReference>
<dbReference type="CDD" id="cd01949">
    <property type="entry name" value="GGDEF"/>
    <property type="match status" value="1"/>
</dbReference>
<organism evidence="4 5">
    <name type="scientific">Colwellia asteriadis</name>
    <dbReference type="NCBI Taxonomy" id="517723"/>
    <lineage>
        <taxon>Bacteria</taxon>
        <taxon>Pseudomonadati</taxon>
        <taxon>Pseudomonadota</taxon>
        <taxon>Gammaproteobacteria</taxon>
        <taxon>Alteromonadales</taxon>
        <taxon>Colwelliaceae</taxon>
        <taxon>Colwellia</taxon>
    </lineage>
</organism>
<dbReference type="NCBIfam" id="TIGR00254">
    <property type="entry name" value="GGDEF"/>
    <property type="match status" value="1"/>
</dbReference>
<dbReference type="SUPFAM" id="SSF141868">
    <property type="entry name" value="EAL domain-like"/>
    <property type="match status" value="1"/>
</dbReference>
<dbReference type="InterPro" id="IPR052155">
    <property type="entry name" value="Biofilm_reg_signaling"/>
</dbReference>
<dbReference type="InterPro" id="IPR035919">
    <property type="entry name" value="EAL_sf"/>
</dbReference>
<feature type="transmembrane region" description="Helical" evidence="1">
    <location>
        <begin position="65"/>
        <end position="81"/>
    </location>
</feature>
<dbReference type="CDD" id="cd01948">
    <property type="entry name" value="EAL"/>
    <property type="match status" value="1"/>
</dbReference>